<dbReference type="AlphaFoldDB" id="A0A8R1V678"/>
<dbReference type="EnsemblMetazoa" id="PPA47382.1">
    <property type="protein sequence ID" value="PPA47382.1"/>
    <property type="gene ID" value="WBGene00306025"/>
</dbReference>
<evidence type="ECO:0000256" key="1">
    <source>
        <dbReference type="SAM" id="MobiDB-lite"/>
    </source>
</evidence>
<gene>
    <name evidence="2" type="primary">WBGene00306025</name>
</gene>
<sequence length="66" mass="7257">MKAVKNLIGNATKKKKRTREDADDGGGGTVADTDPKDEKKDEKKDIKDKDGIVDPERGKLIFDLSI</sequence>
<feature type="compositionally biased region" description="Basic and acidic residues" evidence="1">
    <location>
        <begin position="33"/>
        <end position="51"/>
    </location>
</feature>
<proteinExistence type="predicted"/>
<reference evidence="3" key="1">
    <citation type="journal article" date="2008" name="Nat. Genet.">
        <title>The Pristionchus pacificus genome provides a unique perspective on nematode lifestyle and parasitism.</title>
        <authorList>
            <person name="Dieterich C."/>
            <person name="Clifton S.W."/>
            <person name="Schuster L.N."/>
            <person name="Chinwalla A."/>
            <person name="Delehaunty K."/>
            <person name="Dinkelacker I."/>
            <person name="Fulton L."/>
            <person name="Fulton R."/>
            <person name="Godfrey J."/>
            <person name="Minx P."/>
            <person name="Mitreva M."/>
            <person name="Roeseler W."/>
            <person name="Tian H."/>
            <person name="Witte H."/>
            <person name="Yang S.P."/>
            <person name="Wilson R.K."/>
            <person name="Sommer R.J."/>
        </authorList>
    </citation>
    <scope>NUCLEOTIDE SEQUENCE [LARGE SCALE GENOMIC DNA]</scope>
    <source>
        <strain evidence="3">PS312</strain>
    </source>
</reference>
<organism evidence="2 3">
    <name type="scientific">Pristionchus pacificus</name>
    <name type="common">Parasitic nematode worm</name>
    <dbReference type="NCBI Taxonomy" id="54126"/>
    <lineage>
        <taxon>Eukaryota</taxon>
        <taxon>Metazoa</taxon>
        <taxon>Ecdysozoa</taxon>
        <taxon>Nematoda</taxon>
        <taxon>Chromadorea</taxon>
        <taxon>Rhabditida</taxon>
        <taxon>Rhabditina</taxon>
        <taxon>Diplogasteromorpha</taxon>
        <taxon>Diplogasteroidea</taxon>
        <taxon>Neodiplogasteridae</taxon>
        <taxon>Pristionchus</taxon>
    </lineage>
</organism>
<accession>A0A8R1V678</accession>
<protein>
    <submittedName>
        <fullName evidence="2">Uncharacterized protein</fullName>
    </submittedName>
</protein>
<feature type="region of interest" description="Disordered" evidence="1">
    <location>
        <begin position="1"/>
        <end position="51"/>
    </location>
</feature>
<evidence type="ECO:0000313" key="3">
    <source>
        <dbReference type="Proteomes" id="UP000005239"/>
    </source>
</evidence>
<dbReference type="Proteomes" id="UP000005239">
    <property type="component" value="Unassembled WGS sequence"/>
</dbReference>
<reference evidence="2" key="2">
    <citation type="submission" date="2022-06" db="UniProtKB">
        <authorList>
            <consortium name="EnsemblMetazoa"/>
        </authorList>
    </citation>
    <scope>IDENTIFICATION</scope>
    <source>
        <strain evidence="2">PS312</strain>
    </source>
</reference>
<name>A0A8R1V678_PRIPA</name>
<keyword evidence="3" id="KW-1185">Reference proteome</keyword>
<evidence type="ECO:0000313" key="2">
    <source>
        <dbReference type="EnsemblMetazoa" id="PPA47382.1"/>
    </source>
</evidence>